<gene>
    <name evidence="2" type="ORF">OVA965_LOCUS12743</name>
    <name evidence="3" type="ORF">TMI583_LOCUS12749</name>
</gene>
<sequence>MKENIENKYVKLEVKLDNLKDDLKKDISDLREDKTIIQLSSNIPNESIKHFIQKDALFKKIEDIFSKSNKYVIISGYAGS</sequence>
<comment type="caution">
    <text evidence="3">The sequence shown here is derived from an EMBL/GenBank/DDBJ whole genome shotgun (WGS) entry which is preliminary data.</text>
</comment>
<reference evidence="3" key="1">
    <citation type="submission" date="2021-02" db="EMBL/GenBank/DDBJ databases">
        <authorList>
            <person name="Nowell W R."/>
        </authorList>
    </citation>
    <scope>NUCLEOTIDE SEQUENCE</scope>
</reference>
<feature type="non-terminal residue" evidence="3">
    <location>
        <position position="80"/>
    </location>
</feature>
<accession>A0A8S2IB70</accession>
<dbReference type="AlphaFoldDB" id="A0A8S2IB70"/>
<evidence type="ECO:0000313" key="2">
    <source>
        <dbReference type="EMBL" id="CAF0963180.1"/>
    </source>
</evidence>
<name>A0A8S2IB70_9BILA</name>
<organism evidence="3 4">
    <name type="scientific">Didymodactylos carnosus</name>
    <dbReference type="NCBI Taxonomy" id="1234261"/>
    <lineage>
        <taxon>Eukaryota</taxon>
        <taxon>Metazoa</taxon>
        <taxon>Spiralia</taxon>
        <taxon>Gnathifera</taxon>
        <taxon>Rotifera</taxon>
        <taxon>Eurotatoria</taxon>
        <taxon>Bdelloidea</taxon>
        <taxon>Philodinida</taxon>
        <taxon>Philodinidae</taxon>
        <taxon>Didymodactylos</taxon>
    </lineage>
</organism>
<evidence type="ECO:0000256" key="1">
    <source>
        <dbReference type="SAM" id="Coils"/>
    </source>
</evidence>
<dbReference type="EMBL" id="CAJNOK010005185">
    <property type="protein sequence ID" value="CAF0963180.1"/>
    <property type="molecule type" value="Genomic_DNA"/>
</dbReference>
<dbReference type="Proteomes" id="UP000677228">
    <property type="component" value="Unassembled WGS sequence"/>
</dbReference>
<evidence type="ECO:0000313" key="4">
    <source>
        <dbReference type="Proteomes" id="UP000682733"/>
    </source>
</evidence>
<dbReference type="Proteomes" id="UP000682733">
    <property type="component" value="Unassembled WGS sequence"/>
</dbReference>
<evidence type="ECO:0000313" key="3">
    <source>
        <dbReference type="EMBL" id="CAF3735806.1"/>
    </source>
</evidence>
<keyword evidence="1" id="KW-0175">Coiled coil</keyword>
<feature type="coiled-coil region" evidence="1">
    <location>
        <begin position="2"/>
        <end position="33"/>
    </location>
</feature>
<protein>
    <submittedName>
        <fullName evidence="3">Uncharacterized protein</fullName>
    </submittedName>
</protein>
<dbReference type="EMBL" id="CAJOBA010005191">
    <property type="protein sequence ID" value="CAF3735806.1"/>
    <property type="molecule type" value="Genomic_DNA"/>
</dbReference>
<proteinExistence type="predicted"/>